<feature type="transmembrane region" description="Helical" evidence="2">
    <location>
        <begin position="37"/>
        <end position="55"/>
    </location>
</feature>
<sequence>MQLRHLFKSLKALAFGMIVAGIILVIIVGYMDLTPGIEFAILLFFGFAGGLYLVARGKSILLQHQLAEERHQKRVNEEKHSQAADETESVDQTE</sequence>
<evidence type="ECO:0000256" key="2">
    <source>
        <dbReference type="SAM" id="Phobius"/>
    </source>
</evidence>
<feature type="compositionally biased region" description="Basic and acidic residues" evidence="1">
    <location>
        <begin position="71"/>
        <end position="83"/>
    </location>
</feature>
<accession>A0ABZ3C0X3</accession>
<keyword evidence="4" id="KW-1185">Reference proteome</keyword>
<feature type="transmembrane region" description="Helical" evidence="2">
    <location>
        <begin position="12"/>
        <end position="31"/>
    </location>
</feature>
<dbReference type="RefSeq" id="WP_156923240.1">
    <property type="nucleotide sequence ID" value="NZ_AZOD01000005.1"/>
</dbReference>
<protein>
    <submittedName>
        <fullName evidence="3">Uncharacterized protein</fullName>
    </submittedName>
</protein>
<keyword evidence="2" id="KW-0812">Transmembrane</keyword>
<keyword evidence="2" id="KW-0472">Membrane</keyword>
<evidence type="ECO:0000313" key="3">
    <source>
        <dbReference type="EMBL" id="WZW88439.1"/>
    </source>
</evidence>
<proteinExistence type="predicted"/>
<dbReference type="Proteomes" id="UP001449178">
    <property type="component" value="Chromosome"/>
</dbReference>
<feature type="region of interest" description="Disordered" evidence="1">
    <location>
        <begin position="71"/>
        <end position="94"/>
    </location>
</feature>
<keyword evidence="2" id="KW-1133">Transmembrane helix</keyword>
<gene>
    <name evidence="3" type="ORF">WMO13_03380</name>
</gene>
<feature type="compositionally biased region" description="Acidic residues" evidence="1">
    <location>
        <begin position="85"/>
        <end position="94"/>
    </location>
</feature>
<name>A0ABZ3C0X3_9GAMM</name>
<organism evidence="3 4">
    <name type="scientific">Ignatzschineria larvae DSM 13226</name>
    <dbReference type="NCBI Taxonomy" id="1111732"/>
    <lineage>
        <taxon>Bacteria</taxon>
        <taxon>Pseudomonadati</taxon>
        <taxon>Pseudomonadota</taxon>
        <taxon>Gammaproteobacteria</taxon>
        <taxon>Cardiobacteriales</taxon>
        <taxon>Ignatzschineriaceae</taxon>
        <taxon>Ignatzschineria</taxon>
    </lineage>
</organism>
<evidence type="ECO:0000313" key="4">
    <source>
        <dbReference type="Proteomes" id="UP001449178"/>
    </source>
</evidence>
<reference evidence="3 4" key="1">
    <citation type="submission" date="2024-03" db="EMBL/GenBank/DDBJ databases">
        <title>Complete Genome Sequence and Annotation of Ignatzschineria larvae DSM 13226.</title>
        <authorList>
            <person name="Cantrell E."/>
            <person name="Burcham Z.M."/>
        </authorList>
    </citation>
    <scope>NUCLEOTIDE SEQUENCE [LARGE SCALE GENOMIC DNA]</scope>
    <source>
        <strain evidence="3 4">DSM 13226</strain>
    </source>
</reference>
<dbReference type="EMBL" id="CP150637">
    <property type="protein sequence ID" value="WZW88439.1"/>
    <property type="molecule type" value="Genomic_DNA"/>
</dbReference>
<evidence type="ECO:0000256" key="1">
    <source>
        <dbReference type="SAM" id="MobiDB-lite"/>
    </source>
</evidence>